<gene>
    <name evidence="1" type="ORF">BYL167_LOCUS22628</name>
</gene>
<sequence length="62" mass="7035">DHQLSKALVRLLIKLSSKISNHAPLLRKIAMDIHGQCEDVSEDVNLLSFFFNLLSKICRIDS</sequence>
<accession>A0A8S2RPW4</accession>
<organism evidence="1 2">
    <name type="scientific">Rotaria magnacalcarata</name>
    <dbReference type="NCBI Taxonomy" id="392030"/>
    <lineage>
        <taxon>Eukaryota</taxon>
        <taxon>Metazoa</taxon>
        <taxon>Spiralia</taxon>
        <taxon>Gnathifera</taxon>
        <taxon>Rotifera</taxon>
        <taxon>Eurotatoria</taxon>
        <taxon>Bdelloidea</taxon>
        <taxon>Philodinida</taxon>
        <taxon>Philodinidae</taxon>
        <taxon>Rotaria</taxon>
    </lineage>
</organism>
<feature type="non-terminal residue" evidence="1">
    <location>
        <position position="1"/>
    </location>
</feature>
<dbReference type="EMBL" id="CAJOBH010013649">
    <property type="protein sequence ID" value="CAF4176499.1"/>
    <property type="molecule type" value="Genomic_DNA"/>
</dbReference>
<evidence type="ECO:0000313" key="1">
    <source>
        <dbReference type="EMBL" id="CAF4176499.1"/>
    </source>
</evidence>
<reference evidence="1" key="1">
    <citation type="submission" date="2021-02" db="EMBL/GenBank/DDBJ databases">
        <authorList>
            <person name="Nowell W R."/>
        </authorList>
    </citation>
    <scope>NUCLEOTIDE SEQUENCE</scope>
</reference>
<dbReference type="Proteomes" id="UP000681967">
    <property type="component" value="Unassembled WGS sequence"/>
</dbReference>
<evidence type="ECO:0000313" key="2">
    <source>
        <dbReference type="Proteomes" id="UP000681967"/>
    </source>
</evidence>
<protein>
    <submittedName>
        <fullName evidence="1">Uncharacterized protein</fullName>
    </submittedName>
</protein>
<comment type="caution">
    <text evidence="1">The sequence shown here is derived from an EMBL/GenBank/DDBJ whole genome shotgun (WGS) entry which is preliminary data.</text>
</comment>
<dbReference type="AlphaFoldDB" id="A0A8S2RPW4"/>
<proteinExistence type="predicted"/>
<name>A0A8S2RPW4_9BILA</name>